<reference evidence="2 3" key="1">
    <citation type="journal article" date="2012" name="Science">
        <title>The Paleozoic origin of enzymatic lignin decomposition reconstructed from 31 fungal genomes.</title>
        <authorList>
            <person name="Floudas D."/>
            <person name="Binder M."/>
            <person name="Riley R."/>
            <person name="Barry K."/>
            <person name="Blanchette R.A."/>
            <person name="Henrissat B."/>
            <person name="Martinez A.T."/>
            <person name="Otillar R."/>
            <person name="Spatafora J.W."/>
            <person name="Yadav J.S."/>
            <person name="Aerts A."/>
            <person name="Benoit I."/>
            <person name="Boyd A."/>
            <person name="Carlson A."/>
            <person name="Copeland A."/>
            <person name="Coutinho P.M."/>
            <person name="de Vries R.P."/>
            <person name="Ferreira P."/>
            <person name="Findley K."/>
            <person name="Foster B."/>
            <person name="Gaskell J."/>
            <person name="Glotzer D."/>
            <person name="Gorecki P."/>
            <person name="Heitman J."/>
            <person name="Hesse C."/>
            <person name="Hori C."/>
            <person name="Igarashi K."/>
            <person name="Jurgens J.A."/>
            <person name="Kallen N."/>
            <person name="Kersten P."/>
            <person name="Kohler A."/>
            <person name="Kuees U."/>
            <person name="Kumar T.K.A."/>
            <person name="Kuo A."/>
            <person name="LaButti K."/>
            <person name="Larrondo L.F."/>
            <person name="Lindquist E."/>
            <person name="Ling A."/>
            <person name="Lombard V."/>
            <person name="Lucas S."/>
            <person name="Lundell T."/>
            <person name="Martin R."/>
            <person name="McLaughlin D.J."/>
            <person name="Morgenstern I."/>
            <person name="Morin E."/>
            <person name="Murat C."/>
            <person name="Nagy L.G."/>
            <person name="Nolan M."/>
            <person name="Ohm R.A."/>
            <person name="Patyshakuliyeva A."/>
            <person name="Rokas A."/>
            <person name="Ruiz-Duenas F.J."/>
            <person name="Sabat G."/>
            <person name="Salamov A."/>
            <person name="Samejima M."/>
            <person name="Schmutz J."/>
            <person name="Slot J.C."/>
            <person name="St John F."/>
            <person name="Stenlid J."/>
            <person name="Sun H."/>
            <person name="Sun S."/>
            <person name="Syed K."/>
            <person name="Tsang A."/>
            <person name="Wiebenga A."/>
            <person name="Young D."/>
            <person name="Pisabarro A."/>
            <person name="Eastwood D.C."/>
            <person name="Martin F."/>
            <person name="Cullen D."/>
            <person name="Grigoriev I.V."/>
            <person name="Hibbett D.S."/>
        </authorList>
    </citation>
    <scope>NUCLEOTIDE SEQUENCE [LARGE SCALE GENOMIC DNA]</scope>
    <source>
        <strain evidence="2 3">ATCC 11539</strain>
    </source>
</reference>
<dbReference type="EMBL" id="KB469305">
    <property type="protein sequence ID" value="EPQ53676.1"/>
    <property type="molecule type" value="Genomic_DNA"/>
</dbReference>
<keyword evidence="3" id="KW-1185">Reference proteome</keyword>
<dbReference type="eggNOG" id="ENOG502SFS3">
    <property type="taxonomic scope" value="Eukaryota"/>
</dbReference>
<dbReference type="GeneID" id="19309643"/>
<keyword evidence="1" id="KW-0732">Signal</keyword>
<sequence>MRFFTFVPIALAGLSALSGVFAQNPQAVITNVKAVTKISADLRVVVARTTVTNVFSQAPTIVTTLQKIVSTVTSAVSSISVSDPKPFTEEVSTEVVEVLTEFVKVHQALLQTIIGKHGLLARFAFATPVRLALVAIEKVVDSFAFAIINLIPTGSKKSEAQRQIASLDVTLKASIKTYS</sequence>
<accession>S7Q154</accession>
<dbReference type="AlphaFoldDB" id="S7Q154"/>
<organism evidence="2 3">
    <name type="scientific">Gloeophyllum trabeum (strain ATCC 11539 / FP-39264 / Madison 617)</name>
    <name type="common">Brown rot fungus</name>
    <dbReference type="NCBI Taxonomy" id="670483"/>
    <lineage>
        <taxon>Eukaryota</taxon>
        <taxon>Fungi</taxon>
        <taxon>Dikarya</taxon>
        <taxon>Basidiomycota</taxon>
        <taxon>Agaricomycotina</taxon>
        <taxon>Agaricomycetes</taxon>
        <taxon>Gloeophyllales</taxon>
        <taxon>Gloeophyllaceae</taxon>
        <taxon>Gloeophyllum</taxon>
    </lineage>
</organism>
<dbReference type="KEGG" id="gtr:GLOTRDRAFT_94857"/>
<evidence type="ECO:0000313" key="2">
    <source>
        <dbReference type="EMBL" id="EPQ53676.1"/>
    </source>
</evidence>
<gene>
    <name evidence="2" type="ORF">GLOTRDRAFT_94857</name>
</gene>
<dbReference type="Proteomes" id="UP000030669">
    <property type="component" value="Unassembled WGS sequence"/>
</dbReference>
<protein>
    <submittedName>
        <fullName evidence="2">Uncharacterized protein</fullName>
    </submittedName>
</protein>
<dbReference type="Pfam" id="PF17615">
    <property type="entry name" value="C166"/>
    <property type="match status" value="1"/>
</dbReference>
<dbReference type="OMA" id="ICINSYD"/>
<evidence type="ECO:0000256" key="1">
    <source>
        <dbReference type="SAM" id="SignalP"/>
    </source>
</evidence>
<proteinExistence type="predicted"/>
<name>S7Q154_GLOTA</name>
<dbReference type="OrthoDB" id="3210262at2759"/>
<evidence type="ECO:0000313" key="3">
    <source>
        <dbReference type="Proteomes" id="UP000030669"/>
    </source>
</evidence>
<feature type="signal peptide" evidence="1">
    <location>
        <begin position="1"/>
        <end position="22"/>
    </location>
</feature>
<dbReference type="RefSeq" id="XP_007867980.1">
    <property type="nucleotide sequence ID" value="XM_007869789.1"/>
</dbReference>
<feature type="chain" id="PRO_5004544171" evidence="1">
    <location>
        <begin position="23"/>
        <end position="179"/>
    </location>
</feature>
<dbReference type="HOGENOM" id="CLU_092498_0_1_1"/>